<dbReference type="InterPro" id="IPR009057">
    <property type="entry name" value="Homeodomain-like_sf"/>
</dbReference>
<evidence type="ECO:0000313" key="4">
    <source>
        <dbReference type="EMBL" id="GFG90551.1"/>
    </source>
</evidence>
<evidence type="ECO:0000313" key="5">
    <source>
        <dbReference type="Proteomes" id="UP000465360"/>
    </source>
</evidence>
<sequence>MQAGIELVGVGGVTAMTMRAVCREAQLSQKFFYESFTDTDDLLREVYRSTFHRARTVIESAAASGEDETDSTERMRAGVDAAARLVKDDPRVCRILLVEPIADLTLRHFVRDSIFAMITNPMAATHPTLAPAEDSVRSKMRYATVFGSIISLFLEWTEGNFGDDRDAFVDHVTDVLLSTVSRR</sequence>
<dbReference type="Pfam" id="PF00440">
    <property type="entry name" value="TetR_N"/>
    <property type="match status" value="1"/>
</dbReference>
<evidence type="ECO:0000256" key="2">
    <source>
        <dbReference type="PROSITE-ProRule" id="PRU00335"/>
    </source>
</evidence>
<proteinExistence type="predicted"/>
<dbReference type="GO" id="GO:0003677">
    <property type="term" value="F:DNA binding"/>
    <property type="evidence" value="ECO:0007669"/>
    <property type="project" value="UniProtKB-UniRule"/>
</dbReference>
<dbReference type="Gene3D" id="1.10.357.10">
    <property type="entry name" value="Tetracycline Repressor, domain 2"/>
    <property type="match status" value="1"/>
</dbReference>
<gene>
    <name evidence="4" type="ORF">MBOU_25930</name>
</gene>
<dbReference type="EMBL" id="BLKZ01000001">
    <property type="protein sequence ID" value="GFG90551.1"/>
    <property type="molecule type" value="Genomic_DNA"/>
</dbReference>
<evidence type="ECO:0000256" key="1">
    <source>
        <dbReference type="ARBA" id="ARBA00023125"/>
    </source>
</evidence>
<accession>A0A7I9YPE5</accession>
<organism evidence="4 5">
    <name type="scientific">Mycobacterium bourgelatii</name>
    <dbReference type="NCBI Taxonomy" id="1273442"/>
    <lineage>
        <taxon>Bacteria</taxon>
        <taxon>Bacillati</taxon>
        <taxon>Actinomycetota</taxon>
        <taxon>Actinomycetes</taxon>
        <taxon>Mycobacteriales</taxon>
        <taxon>Mycobacteriaceae</taxon>
        <taxon>Mycobacterium</taxon>
    </lineage>
</organism>
<comment type="caution">
    <text evidence="4">The sequence shown here is derived from an EMBL/GenBank/DDBJ whole genome shotgun (WGS) entry which is preliminary data.</text>
</comment>
<evidence type="ECO:0000259" key="3">
    <source>
        <dbReference type="PROSITE" id="PS50977"/>
    </source>
</evidence>
<dbReference type="SUPFAM" id="SSF46689">
    <property type="entry name" value="Homeodomain-like"/>
    <property type="match status" value="1"/>
</dbReference>
<dbReference type="PROSITE" id="PS50977">
    <property type="entry name" value="HTH_TETR_2"/>
    <property type="match status" value="1"/>
</dbReference>
<keyword evidence="1 2" id="KW-0238">DNA-binding</keyword>
<feature type="DNA-binding region" description="H-T-H motif" evidence="2">
    <location>
        <begin position="17"/>
        <end position="36"/>
    </location>
</feature>
<feature type="domain" description="HTH tetR-type" evidence="3">
    <location>
        <begin position="1"/>
        <end position="54"/>
    </location>
</feature>
<reference evidence="4 5" key="1">
    <citation type="journal article" date="2019" name="Emerg. Microbes Infect.">
        <title>Comprehensive subspecies identification of 175 nontuberculous mycobacteria species based on 7547 genomic profiles.</title>
        <authorList>
            <person name="Matsumoto Y."/>
            <person name="Kinjo T."/>
            <person name="Motooka D."/>
            <person name="Nabeya D."/>
            <person name="Jung N."/>
            <person name="Uechi K."/>
            <person name="Horii T."/>
            <person name="Iida T."/>
            <person name="Fujita J."/>
            <person name="Nakamura S."/>
        </authorList>
    </citation>
    <scope>NUCLEOTIDE SEQUENCE [LARGE SCALE GENOMIC DNA]</scope>
    <source>
        <strain evidence="4 5">JCM 30725</strain>
    </source>
</reference>
<keyword evidence="5" id="KW-1185">Reference proteome</keyword>
<name>A0A7I9YPE5_MYCBU</name>
<dbReference type="InterPro" id="IPR001647">
    <property type="entry name" value="HTH_TetR"/>
</dbReference>
<dbReference type="AlphaFoldDB" id="A0A7I9YPE5"/>
<protein>
    <submittedName>
        <fullName evidence="4">TetR family transcriptional regulator</fullName>
    </submittedName>
</protein>
<dbReference type="Proteomes" id="UP000465360">
    <property type="component" value="Unassembled WGS sequence"/>
</dbReference>